<dbReference type="OrthoDB" id="10058185at2759"/>
<feature type="transmembrane region" description="Helical" evidence="3">
    <location>
        <begin position="286"/>
        <end position="307"/>
    </location>
</feature>
<proteinExistence type="inferred from homology"/>
<keyword evidence="3" id="KW-0472">Membrane</keyword>
<dbReference type="PANTHER" id="PTHR43245">
    <property type="entry name" value="BIFUNCTIONAL POLYMYXIN RESISTANCE PROTEIN ARNA"/>
    <property type="match status" value="1"/>
</dbReference>
<evidence type="ECO:0000313" key="6">
    <source>
        <dbReference type="Proteomes" id="UP000002035"/>
    </source>
</evidence>
<dbReference type="STRING" id="554155.C5FQH8"/>
<dbReference type="GO" id="GO:0016616">
    <property type="term" value="F:oxidoreductase activity, acting on the CH-OH group of donors, NAD or NADP as acceptor"/>
    <property type="evidence" value="ECO:0007669"/>
    <property type="project" value="InterPro"/>
</dbReference>
<protein>
    <submittedName>
        <fullName evidence="5">Hydroxysteroid dehydrogenase</fullName>
    </submittedName>
</protein>
<dbReference type="Pfam" id="PF01073">
    <property type="entry name" value="3Beta_HSD"/>
    <property type="match status" value="1"/>
</dbReference>
<keyword evidence="3" id="KW-0812">Transmembrane</keyword>
<dbReference type="Proteomes" id="UP000002035">
    <property type="component" value="Unassembled WGS sequence"/>
</dbReference>
<dbReference type="AlphaFoldDB" id="C5FQH8"/>
<organism evidence="5 6">
    <name type="scientific">Arthroderma otae (strain ATCC MYA-4605 / CBS 113480)</name>
    <name type="common">Microsporum canis</name>
    <dbReference type="NCBI Taxonomy" id="554155"/>
    <lineage>
        <taxon>Eukaryota</taxon>
        <taxon>Fungi</taxon>
        <taxon>Dikarya</taxon>
        <taxon>Ascomycota</taxon>
        <taxon>Pezizomycotina</taxon>
        <taxon>Eurotiomycetes</taxon>
        <taxon>Eurotiomycetidae</taxon>
        <taxon>Onygenales</taxon>
        <taxon>Arthrodermataceae</taxon>
        <taxon>Microsporum</taxon>
    </lineage>
</organism>
<dbReference type="GeneID" id="9223819"/>
<dbReference type="Gene3D" id="3.40.50.720">
    <property type="entry name" value="NAD(P)-binding Rossmann-like Domain"/>
    <property type="match status" value="1"/>
</dbReference>
<reference evidence="6" key="1">
    <citation type="journal article" date="2012" name="MBio">
        <title>Comparative genome analysis of Trichophyton rubrum and related dermatophytes reveals candidate genes involved in infection.</title>
        <authorList>
            <person name="Martinez D.A."/>
            <person name="Oliver B.G."/>
            <person name="Graeser Y."/>
            <person name="Goldberg J.M."/>
            <person name="Li W."/>
            <person name="Martinez-Rossi N.M."/>
            <person name="Monod M."/>
            <person name="Shelest E."/>
            <person name="Barton R.C."/>
            <person name="Birch E."/>
            <person name="Brakhage A.A."/>
            <person name="Chen Z."/>
            <person name="Gurr S.J."/>
            <person name="Heiman D."/>
            <person name="Heitman J."/>
            <person name="Kosti I."/>
            <person name="Rossi A."/>
            <person name="Saif S."/>
            <person name="Samalova M."/>
            <person name="Saunders C.W."/>
            <person name="Shea T."/>
            <person name="Summerbell R.C."/>
            <person name="Xu J."/>
            <person name="Young S."/>
            <person name="Zeng Q."/>
            <person name="Birren B.W."/>
            <person name="Cuomo C.A."/>
            <person name="White T.C."/>
        </authorList>
    </citation>
    <scope>NUCLEOTIDE SEQUENCE [LARGE SCALE GENOMIC DNA]</scope>
    <source>
        <strain evidence="6">ATCC MYA-4605 / CBS 113480</strain>
    </source>
</reference>
<dbReference type="HOGENOM" id="CLU_007383_6_8_1"/>
<dbReference type="SUPFAM" id="SSF51735">
    <property type="entry name" value="NAD(P)-binding Rossmann-fold domains"/>
    <property type="match status" value="1"/>
</dbReference>
<dbReference type="OMA" id="YVENCTY"/>
<evidence type="ECO:0000259" key="4">
    <source>
        <dbReference type="Pfam" id="PF01073"/>
    </source>
</evidence>
<feature type="domain" description="3-beta hydroxysteroid dehydrogenase/isomerase" evidence="4">
    <location>
        <begin position="5"/>
        <end position="277"/>
    </location>
</feature>
<name>C5FQH8_ARTOC</name>
<keyword evidence="2" id="KW-0560">Oxidoreductase</keyword>
<evidence type="ECO:0000256" key="2">
    <source>
        <dbReference type="ARBA" id="ARBA00023002"/>
    </source>
</evidence>
<dbReference type="InterPro" id="IPR002225">
    <property type="entry name" value="3Beta_OHSteriod_DH/Estase"/>
</dbReference>
<gene>
    <name evidence="5" type="ORF">MCYG_04950</name>
</gene>
<dbReference type="InterPro" id="IPR036291">
    <property type="entry name" value="NAD(P)-bd_dom_sf"/>
</dbReference>
<comment type="similarity">
    <text evidence="1">Belongs to the 3-beta-HSD family.</text>
</comment>
<evidence type="ECO:0000313" key="5">
    <source>
        <dbReference type="EMBL" id="EEQ32131.1"/>
    </source>
</evidence>
<evidence type="ECO:0000256" key="1">
    <source>
        <dbReference type="ARBA" id="ARBA00009219"/>
    </source>
</evidence>
<dbReference type="GO" id="GO:0006694">
    <property type="term" value="P:steroid biosynthetic process"/>
    <property type="evidence" value="ECO:0007669"/>
    <property type="project" value="InterPro"/>
</dbReference>
<dbReference type="VEuPathDB" id="FungiDB:MCYG_04950"/>
<keyword evidence="6" id="KW-1185">Reference proteome</keyword>
<keyword evidence="3" id="KW-1133">Transmembrane helix</keyword>
<dbReference type="InterPro" id="IPR050177">
    <property type="entry name" value="Lipid_A_modif_metabolic_enz"/>
</dbReference>
<dbReference type="eggNOG" id="KOG1430">
    <property type="taxonomic scope" value="Eukaryota"/>
</dbReference>
<accession>C5FQH8</accession>
<sequence length="366" mass="40652">MDPVLVIGGCGGLGHTIIKQLLQKGDASDITALDITTKHNIVPGAKYIEGSFSSPTDIRGVLEQVKPRVIFHTASPLLMQQKNTQELYEKVNIEGNRDLIRAIREQEAKSVKALVYTSSSSVIHNGFSHIIEATEDLPKVYYPEQPEFYSHTKAVAEDIILEANRKDGLLTVVIRGTTLFGEGEDGVIPHMIDSAKSGRSKIQVGNGENLFDFTYHGNAAYAQVLAAKALLNASGSPDLPPEDRRVDGEAFVVTNDEHVPFWSFVHAVAAAAGYPVAKKDIRVVPWYIFYIMAVVAEWAVWLTSLGARESKLNRKMVRYLTMTRTFDITKLKTRLGYRPQIGIHDAINHSVEEYFKKFPEQKRGGN</sequence>
<dbReference type="EMBL" id="DS995704">
    <property type="protein sequence ID" value="EEQ32131.1"/>
    <property type="molecule type" value="Genomic_DNA"/>
</dbReference>
<dbReference type="RefSeq" id="XP_002847213.1">
    <property type="nucleotide sequence ID" value="XM_002847167.1"/>
</dbReference>
<evidence type="ECO:0000256" key="3">
    <source>
        <dbReference type="SAM" id="Phobius"/>
    </source>
</evidence>
<dbReference type="PANTHER" id="PTHR43245:SF51">
    <property type="entry name" value="SHORT CHAIN DEHYDROGENASE_REDUCTASE FAMILY 42E, MEMBER 2"/>
    <property type="match status" value="1"/>
</dbReference>